<organism evidence="17">
    <name type="scientific">hydrothermal vent metagenome</name>
    <dbReference type="NCBI Taxonomy" id="652676"/>
    <lineage>
        <taxon>unclassified sequences</taxon>
        <taxon>metagenomes</taxon>
        <taxon>ecological metagenomes</taxon>
    </lineage>
</organism>
<evidence type="ECO:0000256" key="5">
    <source>
        <dbReference type="ARBA" id="ARBA00023002"/>
    </source>
</evidence>
<dbReference type="CDD" id="cd00567">
    <property type="entry name" value="ACAD"/>
    <property type="match status" value="1"/>
</dbReference>
<dbReference type="Pfam" id="PF08028">
    <property type="entry name" value="Acyl-CoA_dh_2"/>
    <property type="match status" value="1"/>
</dbReference>
<evidence type="ECO:0000256" key="8">
    <source>
        <dbReference type="ARBA" id="ARBA00034317"/>
    </source>
</evidence>
<evidence type="ECO:0000256" key="13">
    <source>
        <dbReference type="ARBA" id="ARBA00049456"/>
    </source>
</evidence>
<dbReference type="InterPro" id="IPR006091">
    <property type="entry name" value="Acyl-CoA_Oxase/DH_mid-dom"/>
</dbReference>
<comment type="subcellular location">
    <subcellularLocation>
        <location evidence="1">Cytoplasm</location>
    </subcellularLocation>
</comment>
<keyword evidence="4" id="KW-0547">Nucleotide-binding</keyword>
<dbReference type="InterPro" id="IPR013107">
    <property type="entry name" value="Acyl-CoA_DH_C"/>
</dbReference>
<dbReference type="Gene3D" id="1.20.140.10">
    <property type="entry name" value="Butyryl-CoA Dehydrogenase, subunit A, domain 3"/>
    <property type="match status" value="1"/>
</dbReference>
<dbReference type="Pfam" id="PF02770">
    <property type="entry name" value="Acyl-CoA_dh_M"/>
    <property type="match status" value="1"/>
</dbReference>
<dbReference type="EC" id="1.14.14.21" evidence="9"/>
<evidence type="ECO:0000256" key="4">
    <source>
        <dbReference type="ARBA" id="ARBA00022741"/>
    </source>
</evidence>
<evidence type="ECO:0000256" key="10">
    <source>
        <dbReference type="ARBA" id="ARBA00034345"/>
    </source>
</evidence>
<evidence type="ECO:0000256" key="11">
    <source>
        <dbReference type="ARBA" id="ARBA00047859"/>
    </source>
</evidence>
<dbReference type="Pfam" id="PF02771">
    <property type="entry name" value="Acyl-CoA_dh_N"/>
    <property type="match status" value="1"/>
</dbReference>
<reference evidence="17" key="1">
    <citation type="submission" date="2015-10" db="EMBL/GenBank/DDBJ databases">
        <authorList>
            <person name="Gilbert D.G."/>
        </authorList>
    </citation>
    <scope>NUCLEOTIDE SEQUENCE</scope>
</reference>
<protein>
    <recommendedName>
        <fullName evidence="10">Dibenzothiophene monooxygenase</fullName>
        <ecNumber evidence="9">1.14.14.21</ecNumber>
    </recommendedName>
</protein>
<dbReference type="AlphaFoldDB" id="A0A160V8J9"/>
<sequence>MDLRPSSRQQELMDLARGLAIDKFAPRAADLDRDAAFPVEDYQDLRDAGLLALCVPEEHGGLGADYETYCLVSEKLAQGNSSTALTFNMHCLTMLMMGPLMDGLELPGDVQDRHKKLSARRYREVVEQGVFYGQPHGERLESGTADPIDAGGRRFGTTAKRVDGGYLVNGSKFFVSSAGVADYFATPALLLSDGPWVDRTLYLSIPREGPGVEFSGDWDPIGMRSTVSQDMELKDVWAPDDAEVLPAGVFGQLFQRQPHIFIAFSATFLGLMQAAYDFTVAYTTGRVPTDANARGGQSAIGAALAEMFFKLEATRALFYRSISEQQLDPPVEAIQRARAAHVQVQRAVVELTGEAIRLCGGRAMLKRHPLERYYRDARAAAVMRPWTQEKATQDVWETALLDGHLPEG</sequence>
<accession>A0A160V8J9</accession>
<dbReference type="InterPro" id="IPR009100">
    <property type="entry name" value="AcylCoA_DH/oxidase_NM_dom_sf"/>
</dbReference>
<dbReference type="Gene3D" id="2.40.110.10">
    <property type="entry name" value="Butyryl-CoA Dehydrogenase, subunit A, domain 2"/>
    <property type="match status" value="1"/>
</dbReference>
<dbReference type="SUPFAM" id="SSF47203">
    <property type="entry name" value="Acyl-CoA dehydrogenase C-terminal domain-like"/>
    <property type="match status" value="1"/>
</dbReference>
<comment type="similarity">
    <text evidence="8">Belongs to the DszC flavin monooxygenase family.</text>
</comment>
<evidence type="ECO:0000256" key="6">
    <source>
        <dbReference type="ARBA" id="ARBA00023033"/>
    </source>
</evidence>
<comment type="catalytic activity">
    <reaction evidence="12">
        <text>dibenzothiophene 5-oxide + FMNH2 + O2 = dibenzothiophene 5,5-dioxide + FMN + H2O + H(+)</text>
        <dbReference type="Rhea" id="RHEA:49080"/>
        <dbReference type="ChEBI" id="CHEBI:15377"/>
        <dbReference type="ChEBI" id="CHEBI:15378"/>
        <dbReference type="ChEBI" id="CHEBI:15379"/>
        <dbReference type="ChEBI" id="CHEBI:23683"/>
        <dbReference type="ChEBI" id="CHEBI:57618"/>
        <dbReference type="ChEBI" id="CHEBI:58210"/>
        <dbReference type="ChEBI" id="CHEBI:90356"/>
    </reaction>
</comment>
<dbReference type="SUPFAM" id="SSF56645">
    <property type="entry name" value="Acyl-CoA dehydrogenase NM domain-like"/>
    <property type="match status" value="1"/>
</dbReference>
<dbReference type="InterPro" id="IPR037069">
    <property type="entry name" value="AcylCoA_DH/ox_N_sf"/>
</dbReference>
<dbReference type="InterPro" id="IPR046373">
    <property type="entry name" value="Acyl-CoA_Oxase/DH_mid-dom_sf"/>
</dbReference>
<comment type="pathway">
    <text evidence="7">Sulfur metabolism; dibenzothiophene degradation.</text>
</comment>
<proteinExistence type="inferred from homology"/>
<evidence type="ECO:0000256" key="3">
    <source>
        <dbReference type="ARBA" id="ARBA00022643"/>
    </source>
</evidence>
<dbReference type="PANTHER" id="PTHR43884:SF12">
    <property type="entry name" value="ISOVALERYL-COA DEHYDROGENASE, MITOCHONDRIAL-RELATED"/>
    <property type="match status" value="1"/>
</dbReference>
<evidence type="ECO:0000256" key="12">
    <source>
        <dbReference type="ARBA" id="ARBA00048445"/>
    </source>
</evidence>
<dbReference type="GO" id="GO:0016937">
    <property type="term" value="F:short-chain fatty acyl-CoA dehydrogenase activity"/>
    <property type="evidence" value="ECO:0007669"/>
    <property type="project" value="UniProtKB-EC"/>
</dbReference>
<comment type="catalytic activity">
    <reaction evidence="13">
        <text>dibenzothiophene + 2 FMNH2 + 2 O2 = dibenzothiophene 5,5-dioxide + 2 FMN + 2 H2O + 2 H(+)</text>
        <dbReference type="Rhea" id="RHEA:49072"/>
        <dbReference type="ChEBI" id="CHEBI:15377"/>
        <dbReference type="ChEBI" id="CHEBI:15378"/>
        <dbReference type="ChEBI" id="CHEBI:15379"/>
        <dbReference type="ChEBI" id="CHEBI:23681"/>
        <dbReference type="ChEBI" id="CHEBI:57618"/>
        <dbReference type="ChEBI" id="CHEBI:58210"/>
        <dbReference type="ChEBI" id="CHEBI:90356"/>
        <dbReference type="EC" id="1.14.14.21"/>
    </reaction>
</comment>
<feature type="domain" description="Acyl-CoA oxidase/dehydrogenase middle" evidence="14">
    <location>
        <begin position="156"/>
        <end position="236"/>
    </location>
</feature>
<dbReference type="PANTHER" id="PTHR43884">
    <property type="entry name" value="ACYL-COA DEHYDROGENASE"/>
    <property type="match status" value="1"/>
</dbReference>
<evidence type="ECO:0000259" key="15">
    <source>
        <dbReference type="Pfam" id="PF02771"/>
    </source>
</evidence>
<dbReference type="PIRSF" id="PIRSF016578">
    <property type="entry name" value="HsaA"/>
    <property type="match status" value="1"/>
</dbReference>
<evidence type="ECO:0000256" key="9">
    <source>
        <dbReference type="ARBA" id="ARBA00034328"/>
    </source>
</evidence>
<keyword evidence="5 17" id="KW-0560">Oxidoreductase</keyword>
<comment type="catalytic activity">
    <reaction evidence="11">
        <text>dibenzothiophene + FMNH2 + O2 = dibenzothiophene 5-oxide + FMN + H2O + H(+)</text>
        <dbReference type="Rhea" id="RHEA:49076"/>
        <dbReference type="ChEBI" id="CHEBI:15377"/>
        <dbReference type="ChEBI" id="CHEBI:15378"/>
        <dbReference type="ChEBI" id="CHEBI:15379"/>
        <dbReference type="ChEBI" id="CHEBI:23681"/>
        <dbReference type="ChEBI" id="CHEBI:23683"/>
        <dbReference type="ChEBI" id="CHEBI:57618"/>
        <dbReference type="ChEBI" id="CHEBI:58210"/>
    </reaction>
</comment>
<dbReference type="GO" id="GO:0050660">
    <property type="term" value="F:flavin adenine dinucleotide binding"/>
    <property type="evidence" value="ECO:0007669"/>
    <property type="project" value="InterPro"/>
</dbReference>
<dbReference type="InterPro" id="IPR036250">
    <property type="entry name" value="AcylCo_DH-like_C"/>
</dbReference>
<keyword evidence="2" id="KW-0285">Flavoprotein</keyword>
<evidence type="ECO:0000313" key="17">
    <source>
        <dbReference type="EMBL" id="CUV02262.1"/>
    </source>
</evidence>
<dbReference type="EMBL" id="FAXA01000209">
    <property type="protein sequence ID" value="CUV02262.1"/>
    <property type="molecule type" value="Genomic_DNA"/>
</dbReference>
<evidence type="ECO:0000256" key="2">
    <source>
        <dbReference type="ARBA" id="ARBA00022630"/>
    </source>
</evidence>
<dbReference type="Gene3D" id="1.10.540.10">
    <property type="entry name" value="Acyl-CoA dehydrogenase/oxidase, N-terminal domain"/>
    <property type="match status" value="1"/>
</dbReference>
<evidence type="ECO:0000259" key="14">
    <source>
        <dbReference type="Pfam" id="PF02770"/>
    </source>
</evidence>
<keyword evidence="6" id="KW-0503">Monooxygenase</keyword>
<dbReference type="InterPro" id="IPR013786">
    <property type="entry name" value="AcylCoA_DH/ox_N"/>
</dbReference>
<evidence type="ECO:0000256" key="7">
    <source>
        <dbReference type="ARBA" id="ARBA00034307"/>
    </source>
</evidence>
<name>A0A160V8J9_9ZZZZ</name>
<feature type="domain" description="Acyl-CoA dehydrogenase/oxidase N-terminal" evidence="15">
    <location>
        <begin position="8"/>
        <end position="92"/>
    </location>
</feature>
<feature type="domain" description="Acyl-CoA dehydrogenase C-terminal" evidence="16">
    <location>
        <begin position="263"/>
        <end position="381"/>
    </location>
</feature>
<gene>
    <name evidence="17" type="ORF">MGWOODY_Clf2087</name>
</gene>
<evidence type="ECO:0000256" key="1">
    <source>
        <dbReference type="ARBA" id="ARBA00004496"/>
    </source>
</evidence>
<evidence type="ECO:0000259" key="16">
    <source>
        <dbReference type="Pfam" id="PF08028"/>
    </source>
</evidence>
<keyword evidence="3" id="KW-0288">FMN</keyword>